<organism evidence="1 2">
    <name type="scientific">Ensete ventricosum</name>
    <name type="common">Abyssinian banana</name>
    <name type="synonym">Musa ensete</name>
    <dbReference type="NCBI Taxonomy" id="4639"/>
    <lineage>
        <taxon>Eukaryota</taxon>
        <taxon>Viridiplantae</taxon>
        <taxon>Streptophyta</taxon>
        <taxon>Embryophyta</taxon>
        <taxon>Tracheophyta</taxon>
        <taxon>Spermatophyta</taxon>
        <taxon>Magnoliopsida</taxon>
        <taxon>Liliopsida</taxon>
        <taxon>Zingiberales</taxon>
        <taxon>Musaceae</taxon>
        <taxon>Ensete</taxon>
    </lineage>
</organism>
<evidence type="ECO:0000313" key="1">
    <source>
        <dbReference type="EMBL" id="RRT80469.1"/>
    </source>
</evidence>
<dbReference type="Proteomes" id="UP000287651">
    <property type="component" value="Unassembled WGS sequence"/>
</dbReference>
<evidence type="ECO:0000313" key="2">
    <source>
        <dbReference type="Proteomes" id="UP000287651"/>
    </source>
</evidence>
<name>A0A427AW30_ENSVE</name>
<accession>A0A427AW30</accession>
<protein>
    <submittedName>
        <fullName evidence="1">Uncharacterized protein</fullName>
    </submittedName>
</protein>
<dbReference type="EMBL" id="AMZH03001134">
    <property type="protein sequence ID" value="RRT80469.1"/>
    <property type="molecule type" value="Genomic_DNA"/>
</dbReference>
<gene>
    <name evidence="1" type="ORF">B296_00002070</name>
</gene>
<proteinExistence type="predicted"/>
<dbReference type="AlphaFoldDB" id="A0A427AW30"/>
<reference evidence="1 2" key="1">
    <citation type="journal article" date="2014" name="Agronomy (Basel)">
        <title>A Draft Genome Sequence for Ensete ventricosum, the Drought-Tolerant Tree Against Hunger.</title>
        <authorList>
            <person name="Harrison J."/>
            <person name="Moore K.A."/>
            <person name="Paszkiewicz K."/>
            <person name="Jones T."/>
            <person name="Grant M."/>
            <person name="Ambacheew D."/>
            <person name="Muzemil S."/>
            <person name="Studholme D.J."/>
        </authorList>
    </citation>
    <scope>NUCLEOTIDE SEQUENCE [LARGE SCALE GENOMIC DNA]</scope>
</reference>
<comment type="caution">
    <text evidence="1">The sequence shown here is derived from an EMBL/GenBank/DDBJ whole genome shotgun (WGS) entry which is preliminary data.</text>
</comment>
<sequence>MKDVLLEISWNLEVTRSKTREAEGALSIEFQKAPKKAKEVIAAYKESSNSKLGPQRSGQVFYEYGYRVVLARFQAKYPDLDIKENLFTSLMEDNNVPMEEEVPFDDSLSPP</sequence>